<dbReference type="AlphaFoldDB" id="A0A1B0ZJH4"/>
<dbReference type="GO" id="GO:0008270">
    <property type="term" value="F:zinc ion binding"/>
    <property type="evidence" value="ECO:0007669"/>
    <property type="project" value="InterPro"/>
</dbReference>
<dbReference type="PANTHER" id="PTHR30455:SF2">
    <property type="entry name" value="TRANSCRIPTIONAL REPRESSOR NRDR"/>
    <property type="match status" value="1"/>
</dbReference>
<dbReference type="InterPro" id="IPR003796">
    <property type="entry name" value="RNR_NrdR-like"/>
</dbReference>
<dbReference type="GO" id="GO:0045892">
    <property type="term" value="P:negative regulation of DNA-templated transcription"/>
    <property type="evidence" value="ECO:0007669"/>
    <property type="project" value="UniProtKB-UniRule"/>
</dbReference>
<comment type="function">
    <text evidence="3">Negatively regulates transcription of bacterial ribonucleotide reductase nrd genes and operons by binding to NrdR-boxes.</text>
</comment>
<keyword evidence="2 3" id="KW-0067">ATP-binding</keyword>
<keyword evidence="3" id="KW-0804">Transcription</keyword>
<protein>
    <recommendedName>
        <fullName evidence="3">Transcriptional repressor NrdR</fullName>
    </recommendedName>
</protein>
<evidence type="ECO:0000259" key="4">
    <source>
        <dbReference type="PROSITE" id="PS51161"/>
    </source>
</evidence>
<comment type="caution">
    <text evidence="3">Lacks conserved residue(s) required for the propagation of feature annotation.</text>
</comment>
<keyword evidence="3" id="KW-0238">DNA-binding</keyword>
<feature type="domain" description="ATP-cone" evidence="4">
    <location>
        <begin position="1"/>
        <end position="61"/>
    </location>
</feature>
<comment type="similarity">
    <text evidence="3">Belongs to the NrdR family.</text>
</comment>
<dbReference type="Pfam" id="PF03477">
    <property type="entry name" value="ATP-cone"/>
    <property type="match status" value="1"/>
</dbReference>
<dbReference type="Proteomes" id="UP000092596">
    <property type="component" value="Chromosome"/>
</dbReference>
<keyword evidence="3" id="KW-0805">Transcription regulation</keyword>
<dbReference type="HAMAP" id="MF_00440">
    <property type="entry name" value="NrdR"/>
    <property type="match status" value="1"/>
</dbReference>
<reference evidence="5 6" key="1">
    <citation type="submission" date="2015-06" db="EMBL/GenBank/DDBJ databases">
        <title>Investigation of pathophysiology for high-risk pregnancy and development of treatment modality based on it.</title>
        <authorList>
            <person name="Kim B.-C."/>
            <person name="Lim S."/>
        </authorList>
    </citation>
    <scope>NUCLEOTIDE SEQUENCE [LARGE SCALE GENOMIC DNA]</scope>
    <source>
        <strain evidence="5 6">AD1-86</strain>
    </source>
</reference>
<evidence type="ECO:0000313" key="5">
    <source>
        <dbReference type="EMBL" id="ANP28174.1"/>
    </source>
</evidence>
<dbReference type="GO" id="GO:0005524">
    <property type="term" value="F:ATP binding"/>
    <property type="evidence" value="ECO:0007669"/>
    <property type="project" value="UniProtKB-UniRule"/>
</dbReference>
<dbReference type="STRING" id="1630135.DAD186_16240"/>
<dbReference type="PROSITE" id="PS51161">
    <property type="entry name" value="ATP_CONE"/>
    <property type="match status" value="1"/>
</dbReference>
<name>A0A1B0ZJH4_9MICO</name>
<gene>
    <name evidence="3" type="primary">nrdR</name>
    <name evidence="5" type="ORF">DAD186_16240</name>
</gene>
<accession>A0A1B0ZJH4</accession>
<dbReference type="GO" id="GO:0003677">
    <property type="term" value="F:DNA binding"/>
    <property type="evidence" value="ECO:0007669"/>
    <property type="project" value="UniProtKB-KW"/>
</dbReference>
<evidence type="ECO:0000256" key="3">
    <source>
        <dbReference type="HAMAP-Rule" id="MF_00440"/>
    </source>
</evidence>
<evidence type="ECO:0000256" key="1">
    <source>
        <dbReference type="ARBA" id="ARBA00022741"/>
    </source>
</evidence>
<dbReference type="KEGG" id="dva:DAD186_16240"/>
<dbReference type="EMBL" id="CP012117">
    <property type="protein sequence ID" value="ANP28174.1"/>
    <property type="molecule type" value="Genomic_DNA"/>
</dbReference>
<proteinExistence type="inferred from homology"/>
<organism evidence="5 6">
    <name type="scientific">Dermabacter vaginalis</name>
    <dbReference type="NCBI Taxonomy" id="1630135"/>
    <lineage>
        <taxon>Bacteria</taxon>
        <taxon>Bacillati</taxon>
        <taxon>Actinomycetota</taxon>
        <taxon>Actinomycetes</taxon>
        <taxon>Micrococcales</taxon>
        <taxon>Dermabacteraceae</taxon>
        <taxon>Dermabacter</taxon>
    </lineage>
</organism>
<sequence length="79" mass="8852">MTDDQLAVLAQRVEEAIRLKGVSEIDAHDVGLAILQPLKELDLVAYLRFASVYRGFDCLEDFEAAIEELRAESEDSSPR</sequence>
<dbReference type="PANTHER" id="PTHR30455">
    <property type="entry name" value="TRANSCRIPTIONAL REPRESSOR NRDR"/>
    <property type="match status" value="1"/>
</dbReference>
<evidence type="ECO:0000256" key="2">
    <source>
        <dbReference type="ARBA" id="ARBA00022840"/>
    </source>
</evidence>
<dbReference type="InterPro" id="IPR005144">
    <property type="entry name" value="ATP-cone_dom"/>
</dbReference>
<evidence type="ECO:0000313" key="6">
    <source>
        <dbReference type="Proteomes" id="UP000092596"/>
    </source>
</evidence>
<keyword evidence="3" id="KW-0678">Repressor</keyword>
<keyword evidence="1 3" id="KW-0547">Nucleotide-binding</keyword>